<evidence type="ECO:0000256" key="3">
    <source>
        <dbReference type="ARBA" id="ARBA00022448"/>
    </source>
</evidence>
<dbReference type="CDD" id="cd10322">
    <property type="entry name" value="SLC5sbd"/>
    <property type="match status" value="1"/>
</dbReference>
<organism evidence="9 10">
    <name type="scientific">Pseudonocardia kongjuensis</name>
    <dbReference type="NCBI Taxonomy" id="102227"/>
    <lineage>
        <taxon>Bacteria</taxon>
        <taxon>Bacillati</taxon>
        <taxon>Actinomycetota</taxon>
        <taxon>Actinomycetes</taxon>
        <taxon>Pseudonocardiales</taxon>
        <taxon>Pseudonocardiaceae</taxon>
        <taxon>Pseudonocardia</taxon>
    </lineage>
</organism>
<keyword evidence="3" id="KW-0813">Transport</keyword>
<feature type="transmembrane region" description="Helical" evidence="8">
    <location>
        <begin position="20"/>
        <end position="40"/>
    </location>
</feature>
<dbReference type="PANTHER" id="PTHR48086">
    <property type="entry name" value="SODIUM/PROLINE SYMPORTER-RELATED"/>
    <property type="match status" value="1"/>
</dbReference>
<feature type="transmembrane region" description="Helical" evidence="8">
    <location>
        <begin position="323"/>
        <end position="346"/>
    </location>
</feature>
<evidence type="ECO:0000313" key="10">
    <source>
        <dbReference type="Proteomes" id="UP001501414"/>
    </source>
</evidence>
<keyword evidence="4 8" id="KW-0812">Transmembrane</keyword>
<feature type="transmembrane region" description="Helical" evidence="8">
    <location>
        <begin position="398"/>
        <end position="419"/>
    </location>
</feature>
<evidence type="ECO:0000313" key="9">
    <source>
        <dbReference type="EMBL" id="GAA1385111.1"/>
    </source>
</evidence>
<feature type="transmembrane region" description="Helical" evidence="8">
    <location>
        <begin position="426"/>
        <end position="445"/>
    </location>
</feature>
<proteinExistence type="inferred from homology"/>
<evidence type="ECO:0000256" key="2">
    <source>
        <dbReference type="ARBA" id="ARBA00006434"/>
    </source>
</evidence>
<feature type="transmembrane region" description="Helical" evidence="8">
    <location>
        <begin position="235"/>
        <end position="256"/>
    </location>
</feature>
<keyword evidence="6 8" id="KW-0472">Membrane</keyword>
<protein>
    <submittedName>
        <fullName evidence="9">Sodium:solute symporter family protein</fullName>
    </submittedName>
</protein>
<dbReference type="InterPro" id="IPR038377">
    <property type="entry name" value="Na/Glc_symporter_sf"/>
</dbReference>
<evidence type="ECO:0000256" key="4">
    <source>
        <dbReference type="ARBA" id="ARBA00022692"/>
    </source>
</evidence>
<comment type="caution">
    <text evidence="9">The sequence shown here is derived from an EMBL/GenBank/DDBJ whole genome shotgun (WGS) entry which is preliminary data.</text>
</comment>
<evidence type="ECO:0000256" key="8">
    <source>
        <dbReference type="SAM" id="Phobius"/>
    </source>
</evidence>
<keyword evidence="5 8" id="KW-1133">Transmembrane helix</keyword>
<feature type="transmembrane region" description="Helical" evidence="8">
    <location>
        <begin position="277"/>
        <end position="303"/>
    </location>
</feature>
<dbReference type="InterPro" id="IPR001734">
    <property type="entry name" value="Na/solute_symporter"/>
</dbReference>
<evidence type="ECO:0000256" key="5">
    <source>
        <dbReference type="ARBA" id="ARBA00022989"/>
    </source>
</evidence>
<feature type="transmembrane region" description="Helical" evidence="8">
    <location>
        <begin position="90"/>
        <end position="110"/>
    </location>
</feature>
<feature type="transmembrane region" description="Helical" evidence="8">
    <location>
        <begin position="131"/>
        <end position="153"/>
    </location>
</feature>
<feature type="transmembrane region" description="Helical" evidence="8">
    <location>
        <begin position="196"/>
        <end position="215"/>
    </location>
</feature>
<dbReference type="Gene3D" id="1.20.1730.10">
    <property type="entry name" value="Sodium/glucose cotransporter"/>
    <property type="match status" value="1"/>
</dbReference>
<evidence type="ECO:0000256" key="1">
    <source>
        <dbReference type="ARBA" id="ARBA00004141"/>
    </source>
</evidence>
<gene>
    <name evidence="9" type="ORF">GCM10009613_16950</name>
</gene>
<dbReference type="Proteomes" id="UP001501414">
    <property type="component" value="Unassembled WGS sequence"/>
</dbReference>
<feature type="transmembrane region" description="Helical" evidence="8">
    <location>
        <begin position="159"/>
        <end position="184"/>
    </location>
</feature>
<dbReference type="PROSITE" id="PS50283">
    <property type="entry name" value="NA_SOLUT_SYMP_3"/>
    <property type="match status" value="1"/>
</dbReference>
<comment type="similarity">
    <text evidence="2 7">Belongs to the sodium:solute symporter (SSF) (TC 2.A.21) family.</text>
</comment>
<evidence type="ECO:0000256" key="6">
    <source>
        <dbReference type="ARBA" id="ARBA00023136"/>
    </source>
</evidence>
<comment type="subcellular location">
    <subcellularLocation>
        <location evidence="1">Membrane</location>
        <topology evidence="1">Multi-pass membrane protein</topology>
    </subcellularLocation>
</comment>
<evidence type="ECO:0000256" key="7">
    <source>
        <dbReference type="RuleBase" id="RU362091"/>
    </source>
</evidence>
<dbReference type="Pfam" id="PF00474">
    <property type="entry name" value="SSF"/>
    <property type="match status" value="1"/>
</dbReference>
<dbReference type="PANTHER" id="PTHR48086:SF7">
    <property type="entry name" value="SODIUM-SOLUTE SYMPORTER-RELATED"/>
    <property type="match status" value="1"/>
</dbReference>
<keyword evidence="10" id="KW-1185">Reference proteome</keyword>
<feature type="transmembrane region" description="Helical" evidence="8">
    <location>
        <begin position="451"/>
        <end position="472"/>
    </location>
</feature>
<dbReference type="InterPro" id="IPR050277">
    <property type="entry name" value="Sodium:Solute_Symporter"/>
</dbReference>
<feature type="transmembrane region" description="Helical" evidence="8">
    <location>
        <begin position="61"/>
        <end position="84"/>
    </location>
</feature>
<accession>A0ABN1XN71</accession>
<sequence length="485" mass="50388">MTAGLLCNEYCNYDPAMSALNVTLLVVYLGFMAVVALRFSRASAMRDGEDFVLAGRSLSTTVLGATMLATFVGSGSIIGGANFVYTYGPIPGVFFFAGTLIGILCLLVLVTRVRTGGFRTVPELFQDRYGTAARCIGTVMIIIAFVGITAYQFTGAGYIISLMVPVSETQGAVVAAVLVTVLSMSGGLKSVAWTDALSSALVVLGLFVCLVYLFATDVGGLGGYVDRLDPALSTITGGLPPLALLGYFLPVFLLILGDQNMHQRLSAARDSRTAVRATLLFFGGALLMITPIVLLASTSSFLLPGIEADTAVLALAGGDLTPPVVGGLLLVGAFALIVTTGSSYLLTSSANIVYDLVFLGRPERAGGRLGVAVGRSSVLLLAVLAFVMVQFFPTVLELQMYAYTMYGAALTPVILAALFWRRAGTVSAIATIVVGGAVTVAWEVSGRASELNSVVVSLPAALATLVVTALLFPRRVAPAEEPAAA</sequence>
<feature type="transmembrane region" description="Helical" evidence="8">
    <location>
        <begin position="367"/>
        <end position="392"/>
    </location>
</feature>
<name>A0ABN1XN71_9PSEU</name>
<reference evidence="9 10" key="1">
    <citation type="journal article" date="2019" name="Int. J. Syst. Evol. Microbiol.">
        <title>The Global Catalogue of Microorganisms (GCM) 10K type strain sequencing project: providing services to taxonomists for standard genome sequencing and annotation.</title>
        <authorList>
            <consortium name="The Broad Institute Genomics Platform"/>
            <consortium name="The Broad Institute Genome Sequencing Center for Infectious Disease"/>
            <person name="Wu L."/>
            <person name="Ma J."/>
        </authorList>
    </citation>
    <scope>NUCLEOTIDE SEQUENCE [LARGE SCALE GENOMIC DNA]</scope>
    <source>
        <strain evidence="9 10">JCM 11896</strain>
    </source>
</reference>
<dbReference type="EMBL" id="BAAAJK010000006">
    <property type="protein sequence ID" value="GAA1385111.1"/>
    <property type="molecule type" value="Genomic_DNA"/>
</dbReference>